<dbReference type="InterPro" id="IPR005654">
    <property type="entry name" value="ATPase_AFG1-like"/>
</dbReference>
<evidence type="ECO:0000256" key="2">
    <source>
        <dbReference type="ARBA" id="ARBA00022840"/>
    </source>
</evidence>
<keyword evidence="2" id="KW-0067">ATP-binding</keyword>
<dbReference type="PANTHER" id="PTHR12169:SF6">
    <property type="entry name" value="AFG1-LIKE ATPASE"/>
    <property type="match status" value="1"/>
</dbReference>
<organism evidence="4 6">
    <name type="scientific">Legionella quateirensis</name>
    <dbReference type="NCBI Taxonomy" id="45072"/>
    <lineage>
        <taxon>Bacteria</taxon>
        <taxon>Pseudomonadati</taxon>
        <taxon>Pseudomonadota</taxon>
        <taxon>Gammaproteobacteria</taxon>
        <taxon>Legionellales</taxon>
        <taxon>Legionellaceae</taxon>
        <taxon>Legionella</taxon>
    </lineage>
</organism>
<name>A0A378KWD4_9GAMM</name>
<dbReference type="InterPro" id="IPR027417">
    <property type="entry name" value="P-loop_NTPase"/>
</dbReference>
<dbReference type="Proteomes" id="UP000054639">
    <property type="component" value="Unassembled WGS sequence"/>
</dbReference>
<evidence type="ECO:0000313" key="5">
    <source>
        <dbReference type="Proteomes" id="UP000054639"/>
    </source>
</evidence>
<proteinExistence type="predicted"/>
<evidence type="ECO:0000313" key="3">
    <source>
        <dbReference type="EMBL" id="KTD52726.1"/>
    </source>
</evidence>
<dbReference type="SUPFAM" id="SSF52540">
    <property type="entry name" value="P-loop containing nucleoside triphosphate hydrolases"/>
    <property type="match status" value="1"/>
</dbReference>
<protein>
    <submittedName>
        <fullName evidence="4">ATPase N2B (Nucleotide (GTP) binding protein)</fullName>
    </submittedName>
</protein>
<dbReference type="NCBIfam" id="NF040713">
    <property type="entry name" value="ZapE"/>
    <property type="match status" value="1"/>
</dbReference>
<reference evidence="4 6" key="2">
    <citation type="submission" date="2018-06" db="EMBL/GenBank/DDBJ databases">
        <authorList>
            <consortium name="Pathogen Informatics"/>
            <person name="Doyle S."/>
        </authorList>
    </citation>
    <scope>NUCLEOTIDE SEQUENCE [LARGE SCALE GENOMIC DNA]</scope>
    <source>
        <strain evidence="4 6">NCTC12376</strain>
    </source>
</reference>
<sequence>MTMNLMKQYDAAIQRGEIEDDLNQREILVHMQRLADELTQYSQSWFQWLHKKSIKGLYIYGPVGVGKTYLVDLFYQHIEEEKKARFHFHHFMQQIDYKLRQLQGRKDPLRQIAKEIAKSTRLLCFDEFLVHDVAYAMILAELFQALNTHGVILVISSNTRPDDLYLDGVHRERFLPAIDIIKNDCEVLKLPEKKDYRMGHQPLLDAYLYPLNDQTERDMEQQFQLLAKDFKSSGSIVIQSREIPYIKYSSQTIWFSFDVICNLPRSQLDYLELADRFNTIFVSGIPCLTVNHTLQAIMFIHFIDVMYDRGINIIISAEVPVDELYVQGEMKDTFKRTLSRLMEMQSVDYLGRHPRRIVQNMV</sequence>
<dbReference type="Gene3D" id="3.40.50.300">
    <property type="entry name" value="P-loop containing nucleotide triphosphate hydrolases"/>
    <property type="match status" value="1"/>
</dbReference>
<keyword evidence="5" id="KW-1185">Reference proteome</keyword>
<dbReference type="EMBL" id="LNYR01000006">
    <property type="protein sequence ID" value="KTD52726.1"/>
    <property type="molecule type" value="Genomic_DNA"/>
</dbReference>
<evidence type="ECO:0000313" key="6">
    <source>
        <dbReference type="Proteomes" id="UP000254230"/>
    </source>
</evidence>
<dbReference type="GO" id="GO:0005524">
    <property type="term" value="F:ATP binding"/>
    <property type="evidence" value="ECO:0007669"/>
    <property type="project" value="UniProtKB-KW"/>
</dbReference>
<gene>
    <name evidence="4" type="primary">yhcM</name>
    <name evidence="3" type="ORF">Lqua_0559</name>
    <name evidence="4" type="ORF">NCTC12376_02975</name>
</gene>
<dbReference type="PANTHER" id="PTHR12169">
    <property type="entry name" value="ATPASE N2B"/>
    <property type="match status" value="1"/>
</dbReference>
<accession>A0A378KWD4</accession>
<keyword evidence="1" id="KW-0547">Nucleotide-binding</keyword>
<dbReference type="AlphaFoldDB" id="A0A378KWD4"/>
<dbReference type="GO" id="GO:0005737">
    <property type="term" value="C:cytoplasm"/>
    <property type="evidence" value="ECO:0007669"/>
    <property type="project" value="TreeGrafter"/>
</dbReference>
<dbReference type="GO" id="GO:0016887">
    <property type="term" value="F:ATP hydrolysis activity"/>
    <property type="evidence" value="ECO:0007669"/>
    <property type="project" value="InterPro"/>
</dbReference>
<evidence type="ECO:0000313" key="4">
    <source>
        <dbReference type="EMBL" id="STY19144.1"/>
    </source>
</evidence>
<reference evidence="3 5" key="1">
    <citation type="submission" date="2015-11" db="EMBL/GenBank/DDBJ databases">
        <title>Genomic analysis of 38 Legionella species identifies large and diverse effector repertoires.</title>
        <authorList>
            <person name="Burstein D."/>
            <person name="Amaro F."/>
            <person name="Zusman T."/>
            <person name="Lifshitz Z."/>
            <person name="Cohen O."/>
            <person name="Gilbert J.A."/>
            <person name="Pupko T."/>
            <person name="Shuman H.A."/>
            <person name="Segal G."/>
        </authorList>
    </citation>
    <scope>NUCLEOTIDE SEQUENCE [LARGE SCALE GENOMIC DNA]</scope>
    <source>
        <strain evidence="3 5">ATCC 49507</strain>
    </source>
</reference>
<dbReference type="STRING" id="45072.Lqua_0559"/>
<dbReference type="Pfam" id="PF03969">
    <property type="entry name" value="AFG1_ATPase"/>
    <property type="match status" value="1"/>
</dbReference>
<dbReference type="Proteomes" id="UP000254230">
    <property type="component" value="Unassembled WGS sequence"/>
</dbReference>
<dbReference type="EMBL" id="UGOW01000001">
    <property type="protein sequence ID" value="STY19144.1"/>
    <property type="molecule type" value="Genomic_DNA"/>
</dbReference>
<evidence type="ECO:0000256" key="1">
    <source>
        <dbReference type="ARBA" id="ARBA00022741"/>
    </source>
</evidence>